<protein>
    <submittedName>
        <fullName evidence="1">YhcH/YjgK/YiaL family protein</fullName>
    </submittedName>
</protein>
<dbReference type="Gene3D" id="2.60.120.370">
    <property type="entry name" value="YhcH/YjgK/YiaL"/>
    <property type="match status" value="1"/>
</dbReference>
<evidence type="ECO:0000313" key="1">
    <source>
        <dbReference type="EMBL" id="MFO3667495.1"/>
    </source>
</evidence>
<dbReference type="Pfam" id="PF04074">
    <property type="entry name" value="DUF386"/>
    <property type="match status" value="1"/>
</dbReference>
<comment type="caution">
    <text evidence="1">The sequence shown here is derived from an EMBL/GenBank/DDBJ whole genome shotgun (WGS) entry which is preliminary data.</text>
</comment>
<dbReference type="RefSeq" id="WP_410035743.1">
    <property type="nucleotide sequence ID" value="NZ_JBGMEF010000023.1"/>
</dbReference>
<organism evidence="1 2">
    <name type="scientific">Anaerococcus kampingae</name>
    <dbReference type="NCBI Taxonomy" id="3115614"/>
    <lineage>
        <taxon>Bacteria</taxon>
        <taxon>Bacillati</taxon>
        <taxon>Bacillota</taxon>
        <taxon>Tissierellia</taxon>
        <taxon>Tissierellales</taxon>
        <taxon>Peptoniphilaceae</taxon>
        <taxon>Anaerococcus</taxon>
    </lineage>
</organism>
<dbReference type="PANTHER" id="PTHR34986:SF1">
    <property type="entry name" value="PROTEIN YIAL"/>
    <property type="match status" value="1"/>
</dbReference>
<dbReference type="EMBL" id="JBGMEF010000023">
    <property type="protein sequence ID" value="MFO3667495.1"/>
    <property type="molecule type" value="Genomic_DNA"/>
</dbReference>
<dbReference type="PANTHER" id="PTHR34986">
    <property type="entry name" value="EVOLVED BETA-GALACTOSIDASE SUBUNIT BETA"/>
    <property type="match status" value="1"/>
</dbReference>
<name>A0ABW9ME99_9FIRM</name>
<dbReference type="SUPFAM" id="SSF51197">
    <property type="entry name" value="Clavaminate synthase-like"/>
    <property type="match status" value="1"/>
</dbReference>
<reference evidence="1 2" key="1">
    <citation type="journal article" date="2025" name="Anaerobe">
        <title>Description of Anaerococcus kampingiae sp. nov., Anaerococcus groningensis sp. nov., Anaerococcus martiniensis sp. nov., and Anaerococcus cruorum sp. nov., isolated from human clinical specimens.</title>
        <authorList>
            <person name="Boiten K.E."/>
            <person name="Meijer J."/>
            <person name="van Wezel E.M."/>
            <person name="Veloo A.C.M."/>
        </authorList>
    </citation>
    <scope>NUCLEOTIDE SEQUENCE [LARGE SCALE GENOMIC DNA]</scope>
    <source>
        <strain evidence="1 2">ENR0874</strain>
    </source>
</reference>
<dbReference type="Proteomes" id="UP001637994">
    <property type="component" value="Unassembled WGS sequence"/>
</dbReference>
<keyword evidence="2" id="KW-1185">Reference proteome</keyword>
<accession>A0ABW9ME99</accession>
<dbReference type="InterPro" id="IPR037012">
    <property type="entry name" value="NanQ/TabA/YiaL_sf"/>
</dbReference>
<evidence type="ECO:0000313" key="2">
    <source>
        <dbReference type="Proteomes" id="UP001637994"/>
    </source>
</evidence>
<sequence>MILDNIKNLEKYEKVHDQIKNIITFLKNFDKNDFKTGRIDINNNLFASLQTYEPLESSKKDFEVHKDYIDLQYLVTSSERIDFATEDSYGKTYEMDKDGDFFLTNDIANFSKLILNEGDFAIFFPGEFHKPGCTLEKSVEVKKIVFKIKD</sequence>
<dbReference type="InterPro" id="IPR004375">
    <property type="entry name" value="NanQ/TabA/YiaL"/>
</dbReference>
<dbReference type="NCBIfam" id="TIGR00022">
    <property type="entry name" value="YhcH/YjgK/YiaL family protein"/>
    <property type="match status" value="1"/>
</dbReference>
<proteinExistence type="predicted"/>
<gene>
    <name evidence="1" type="ORF">ACCQ42_06895</name>
</gene>